<feature type="transmembrane region" description="Helical" evidence="8">
    <location>
        <begin position="405"/>
        <end position="425"/>
    </location>
</feature>
<feature type="transmembrane region" description="Helical" evidence="8">
    <location>
        <begin position="298"/>
        <end position="317"/>
    </location>
</feature>
<feature type="transmembrane region" description="Helical" evidence="8">
    <location>
        <begin position="379"/>
        <end position="399"/>
    </location>
</feature>
<accession>A0A7C9L615</accession>
<name>A0A7C9L615_9RHOB</name>
<feature type="transmembrane region" description="Helical" evidence="8">
    <location>
        <begin position="154"/>
        <end position="181"/>
    </location>
</feature>
<keyword evidence="7" id="KW-0813">Transport</keyword>
<keyword evidence="5 8" id="KW-1133">Transmembrane helix</keyword>
<feature type="transmembrane region" description="Helical" evidence="8">
    <location>
        <begin position="267"/>
        <end position="286"/>
    </location>
</feature>
<dbReference type="GO" id="GO:0022857">
    <property type="term" value="F:transmembrane transporter activity"/>
    <property type="evidence" value="ECO:0007669"/>
    <property type="project" value="UniProtKB-UniRule"/>
</dbReference>
<keyword evidence="6 8" id="KW-0472">Membrane</keyword>
<keyword evidence="2" id="KW-1003">Cell membrane</keyword>
<keyword evidence="4 8" id="KW-0812">Transmembrane</keyword>
<evidence type="ECO:0000313" key="11">
    <source>
        <dbReference type="Proteomes" id="UP000483078"/>
    </source>
</evidence>
<feature type="transmembrane region" description="Helical" evidence="8">
    <location>
        <begin position="193"/>
        <end position="215"/>
    </location>
</feature>
<dbReference type="PANTHER" id="PTHR33362">
    <property type="entry name" value="SIALIC ACID TRAP TRANSPORTER PERMEASE PROTEIN SIAT-RELATED"/>
    <property type="match status" value="1"/>
</dbReference>
<dbReference type="EMBL" id="VENJ01000002">
    <property type="protein sequence ID" value="MTJ03413.1"/>
    <property type="molecule type" value="Genomic_DNA"/>
</dbReference>
<dbReference type="PIRSF" id="PIRSF006066">
    <property type="entry name" value="HI0050"/>
    <property type="match status" value="1"/>
</dbReference>
<reference evidence="10 11" key="1">
    <citation type="submission" date="2019-06" db="EMBL/GenBank/DDBJ databases">
        <title>Enrichment of Autotrophic Halophilic Microorganisms from Red Sea Brine Pool Using Microbial Electrosynthesis System.</title>
        <authorList>
            <person name="Alqahtani M.F."/>
            <person name="Bajracharya S."/>
            <person name="Katuri K.P."/>
            <person name="Ali M."/>
            <person name="Saikaly P.E."/>
        </authorList>
    </citation>
    <scope>NUCLEOTIDE SEQUENCE [LARGE SCALE GENOMIC DNA]</scope>
    <source>
        <strain evidence="10">MES6</strain>
    </source>
</reference>
<evidence type="ECO:0000256" key="2">
    <source>
        <dbReference type="ARBA" id="ARBA00022475"/>
    </source>
</evidence>
<evidence type="ECO:0000256" key="4">
    <source>
        <dbReference type="ARBA" id="ARBA00022692"/>
    </source>
</evidence>
<protein>
    <submittedName>
        <fullName evidence="10">TRAP transporter large permease</fullName>
    </submittedName>
</protein>
<gene>
    <name evidence="10" type="ORF">FH759_01785</name>
</gene>
<dbReference type="InterPro" id="IPR004681">
    <property type="entry name" value="TRAP_DctM"/>
</dbReference>
<sequence length="466" mass="49363">MEPIEIGIAVSGVLLVLVALGMRVAFAAGLAGLLGLIWIFWSKKGYDPAEFDWALTVAVKIAGQVPHSKVSSQALSLIPTFILIGYLAYYAGLTKALFEAAKRWVGWLPGGLAVSSVFATAGFSAVSGASVATAAVFARIAIPEMLKVGYDKRFAAGVVAAGGTLASLIPPSAILVIYAIIVEQDVGKLLLAGFIPGAFSALVYGTLIVGLALVLPRFGPPVKGYTWMQRFASIPPAFPIFFVVAIIILFIYNPFGGDAWGTPTEGGAIGAFVVFVVALYHGMRWSQLKDALLETAKLSAMIFTIIWGVLIYVRFLGFADLPGAFADWITSLEQSPMLTLILILLAYAVLGMFMDAIGMLLLTLPVVYPAVMALNGGDFVSAADSAFGMSGPMCAIWFGILVVKMAEFCLITPPIGLNCFVVAGVRDDLSVQDVFRGVMPFFVADAVTIGLLLVFPQIVLWLPSLA</sequence>
<feature type="transmembrane region" description="Helical" evidence="8">
    <location>
        <begin position="236"/>
        <end position="255"/>
    </location>
</feature>
<evidence type="ECO:0000259" key="9">
    <source>
        <dbReference type="Pfam" id="PF06808"/>
    </source>
</evidence>
<feature type="domain" description="TRAP C4-dicarboxylate transport system permease DctM subunit" evidence="9">
    <location>
        <begin position="12"/>
        <end position="458"/>
    </location>
</feature>
<organism evidence="10 11">
    <name type="scientific">Sediminimonas qiaohouensis</name>
    <dbReference type="NCBI Taxonomy" id="552061"/>
    <lineage>
        <taxon>Bacteria</taxon>
        <taxon>Pseudomonadati</taxon>
        <taxon>Pseudomonadota</taxon>
        <taxon>Alphaproteobacteria</taxon>
        <taxon>Rhodobacterales</taxon>
        <taxon>Roseobacteraceae</taxon>
        <taxon>Sediminimonas</taxon>
    </lineage>
</organism>
<comment type="subcellular location">
    <subcellularLocation>
        <location evidence="1 7">Cell inner membrane</location>
        <topology evidence="1 7">Multi-pass membrane protein</topology>
    </subcellularLocation>
</comment>
<evidence type="ECO:0000313" key="10">
    <source>
        <dbReference type="EMBL" id="MTJ03413.1"/>
    </source>
</evidence>
<comment type="function">
    <text evidence="7">Part of the tripartite ATP-independent periplasmic (TRAP) transport system.</text>
</comment>
<dbReference type="Pfam" id="PF06808">
    <property type="entry name" value="DctM"/>
    <property type="match status" value="1"/>
</dbReference>
<evidence type="ECO:0000256" key="5">
    <source>
        <dbReference type="ARBA" id="ARBA00022989"/>
    </source>
</evidence>
<dbReference type="GO" id="GO:0005886">
    <property type="term" value="C:plasma membrane"/>
    <property type="evidence" value="ECO:0007669"/>
    <property type="project" value="UniProtKB-SubCell"/>
</dbReference>
<dbReference type="AlphaFoldDB" id="A0A7C9L615"/>
<evidence type="ECO:0000256" key="7">
    <source>
        <dbReference type="RuleBase" id="RU369079"/>
    </source>
</evidence>
<feature type="transmembrane region" description="Helical" evidence="8">
    <location>
        <begin position="112"/>
        <end position="142"/>
    </location>
</feature>
<comment type="caution">
    <text evidence="10">The sequence shown here is derived from an EMBL/GenBank/DDBJ whole genome shotgun (WGS) entry which is preliminary data.</text>
</comment>
<evidence type="ECO:0000256" key="3">
    <source>
        <dbReference type="ARBA" id="ARBA00022519"/>
    </source>
</evidence>
<evidence type="ECO:0000256" key="1">
    <source>
        <dbReference type="ARBA" id="ARBA00004429"/>
    </source>
</evidence>
<proteinExistence type="predicted"/>
<dbReference type="InterPro" id="IPR010656">
    <property type="entry name" value="DctM"/>
</dbReference>
<dbReference type="Proteomes" id="UP000483078">
    <property type="component" value="Unassembled WGS sequence"/>
</dbReference>
<dbReference type="PANTHER" id="PTHR33362:SF5">
    <property type="entry name" value="C4-DICARBOXYLATE TRAP TRANSPORTER LARGE PERMEASE PROTEIN DCTM"/>
    <property type="match status" value="1"/>
</dbReference>
<feature type="transmembrane region" description="Helical" evidence="8">
    <location>
        <begin position="74"/>
        <end position="92"/>
    </location>
</feature>
<feature type="transmembrane region" description="Helical" evidence="8">
    <location>
        <begin position="437"/>
        <end position="462"/>
    </location>
</feature>
<evidence type="ECO:0000256" key="6">
    <source>
        <dbReference type="ARBA" id="ARBA00023136"/>
    </source>
</evidence>
<feature type="transmembrane region" description="Helical" evidence="8">
    <location>
        <begin position="337"/>
        <end position="367"/>
    </location>
</feature>
<evidence type="ECO:0000256" key="8">
    <source>
        <dbReference type="SAM" id="Phobius"/>
    </source>
</evidence>
<feature type="transmembrane region" description="Helical" evidence="8">
    <location>
        <begin position="6"/>
        <end position="39"/>
    </location>
</feature>
<dbReference type="RefSeq" id="WP_273247892.1">
    <property type="nucleotide sequence ID" value="NZ_VENJ01000002.1"/>
</dbReference>
<keyword evidence="3 7" id="KW-0997">Cell inner membrane</keyword>